<feature type="domain" description="YCII-related" evidence="1">
    <location>
        <begin position="5"/>
        <end position="112"/>
    </location>
</feature>
<reference evidence="2 3" key="1">
    <citation type="journal article" date="2017" name="G3 (Bethesda)">
        <title>First Draft Genome Sequence of the Pathogenic Fungus Lomentospora prolificans (Formerly Scedosporium prolificans).</title>
        <authorList>
            <person name="Luo R."/>
            <person name="Zimin A."/>
            <person name="Workman R."/>
            <person name="Fan Y."/>
            <person name="Pertea G."/>
            <person name="Grossman N."/>
            <person name="Wear M.P."/>
            <person name="Jia B."/>
            <person name="Miller H."/>
            <person name="Casadevall A."/>
            <person name="Timp W."/>
            <person name="Zhang S.X."/>
            <person name="Salzberg S.L."/>
        </authorList>
    </citation>
    <scope>NUCLEOTIDE SEQUENCE [LARGE SCALE GENOMIC DNA]</scope>
    <source>
        <strain evidence="2 3">JHH-5317</strain>
    </source>
</reference>
<dbReference type="STRING" id="41688.A0A2N3N7T4"/>
<dbReference type="Gene3D" id="3.30.70.1060">
    <property type="entry name" value="Dimeric alpha+beta barrel"/>
    <property type="match status" value="1"/>
</dbReference>
<accession>A0A2N3N7T4</accession>
<name>A0A2N3N7T4_9PEZI</name>
<dbReference type="PANTHER" id="PTHR35174">
    <property type="entry name" value="BLL7171 PROTEIN-RELATED"/>
    <property type="match status" value="1"/>
</dbReference>
<proteinExistence type="predicted"/>
<dbReference type="InterPro" id="IPR005545">
    <property type="entry name" value="YCII"/>
</dbReference>
<gene>
    <name evidence="2" type="ORF">jhhlp_004894</name>
</gene>
<dbReference type="Proteomes" id="UP000233524">
    <property type="component" value="Unassembled WGS sequence"/>
</dbReference>
<dbReference type="VEuPathDB" id="FungiDB:jhhlp_004894"/>
<dbReference type="AlphaFoldDB" id="A0A2N3N7T4"/>
<organism evidence="2 3">
    <name type="scientific">Lomentospora prolificans</name>
    <dbReference type="NCBI Taxonomy" id="41688"/>
    <lineage>
        <taxon>Eukaryota</taxon>
        <taxon>Fungi</taxon>
        <taxon>Dikarya</taxon>
        <taxon>Ascomycota</taxon>
        <taxon>Pezizomycotina</taxon>
        <taxon>Sordariomycetes</taxon>
        <taxon>Hypocreomycetidae</taxon>
        <taxon>Microascales</taxon>
        <taxon>Microascaceae</taxon>
        <taxon>Lomentospora</taxon>
    </lineage>
</organism>
<sequence length="117" mass="12568">MPKYMLQVRSSKDAETGVPPTAERMTLMMTYNKSLVDAGILLSGNALLASSKGARVTFDASGNPSVANGPFATETVISGYWIIQTNDLDEALDWARKAPLKDGATIEVRQIASAEDF</sequence>
<dbReference type="OrthoDB" id="3933054at2759"/>
<evidence type="ECO:0000313" key="3">
    <source>
        <dbReference type="Proteomes" id="UP000233524"/>
    </source>
</evidence>
<keyword evidence="3" id="KW-1185">Reference proteome</keyword>
<comment type="caution">
    <text evidence="2">The sequence shown here is derived from an EMBL/GenBank/DDBJ whole genome shotgun (WGS) entry which is preliminary data.</text>
</comment>
<dbReference type="EMBL" id="NLAX01000095">
    <property type="protein sequence ID" value="PKS08509.1"/>
    <property type="molecule type" value="Genomic_DNA"/>
</dbReference>
<evidence type="ECO:0000313" key="2">
    <source>
        <dbReference type="EMBL" id="PKS08509.1"/>
    </source>
</evidence>
<dbReference type="Pfam" id="PF03795">
    <property type="entry name" value="YCII"/>
    <property type="match status" value="1"/>
</dbReference>
<evidence type="ECO:0000259" key="1">
    <source>
        <dbReference type="Pfam" id="PF03795"/>
    </source>
</evidence>
<dbReference type="InParanoid" id="A0A2N3N7T4"/>
<protein>
    <recommendedName>
        <fullName evidence="1">YCII-related domain-containing protein</fullName>
    </recommendedName>
</protein>
<dbReference type="InterPro" id="IPR011008">
    <property type="entry name" value="Dimeric_a/b-barrel"/>
</dbReference>
<dbReference type="SUPFAM" id="SSF54909">
    <property type="entry name" value="Dimeric alpha+beta barrel"/>
    <property type="match status" value="1"/>
</dbReference>